<dbReference type="Pfam" id="PF00227">
    <property type="entry name" value="Proteasome"/>
    <property type="match status" value="1"/>
</dbReference>
<gene>
    <name evidence="8" type="ORF">X943_002304</name>
</gene>
<dbReference type="AlphaFoldDB" id="A0AAD9LLL5"/>
<evidence type="ECO:0000256" key="4">
    <source>
        <dbReference type="ARBA" id="ARBA00023242"/>
    </source>
</evidence>
<comment type="subcellular location">
    <subcellularLocation>
        <location evidence="6">Cytoplasm</location>
    </subcellularLocation>
    <subcellularLocation>
        <location evidence="6">Nucleus</location>
    </subcellularLocation>
</comment>
<dbReference type="FunFam" id="3.60.20.10:FF:000007">
    <property type="entry name" value="Proteasome subunit alpha type"/>
    <property type="match status" value="1"/>
</dbReference>
<keyword evidence="9" id="KW-1185">Reference proteome</keyword>
<protein>
    <recommendedName>
        <fullName evidence="6">Proteasome subunit alpha type</fullName>
    </recommendedName>
</protein>
<dbReference type="InterPro" id="IPR001353">
    <property type="entry name" value="Proteasome_sua/b"/>
</dbReference>
<accession>A0AAD9LLL5</accession>
<dbReference type="GO" id="GO:0006511">
    <property type="term" value="P:ubiquitin-dependent protein catabolic process"/>
    <property type="evidence" value="ECO:0007669"/>
    <property type="project" value="InterPro"/>
</dbReference>
<dbReference type="InterPro" id="IPR050115">
    <property type="entry name" value="Proteasome_alpha"/>
</dbReference>
<comment type="similarity">
    <text evidence="5 6">Belongs to the peptidase T1A family.</text>
</comment>
<evidence type="ECO:0000256" key="6">
    <source>
        <dbReference type="RuleBase" id="RU000551"/>
    </source>
</evidence>
<dbReference type="InterPro" id="IPR029055">
    <property type="entry name" value="Ntn_hydrolases_N"/>
</dbReference>
<evidence type="ECO:0000259" key="7">
    <source>
        <dbReference type="PROSITE" id="PS00388"/>
    </source>
</evidence>
<dbReference type="InterPro" id="IPR000426">
    <property type="entry name" value="Proteasome_asu_N"/>
</dbReference>
<evidence type="ECO:0000256" key="5">
    <source>
        <dbReference type="PROSITE-ProRule" id="PRU00808"/>
    </source>
</evidence>
<dbReference type="GO" id="GO:0005737">
    <property type="term" value="C:cytoplasm"/>
    <property type="evidence" value="ECO:0007669"/>
    <property type="project" value="UniProtKB-SubCell"/>
</dbReference>
<dbReference type="EMBL" id="JAHBMH010000007">
    <property type="protein sequence ID" value="KAK1939684.1"/>
    <property type="molecule type" value="Genomic_DNA"/>
</dbReference>
<reference evidence="8" key="1">
    <citation type="journal article" date="2014" name="Nucleic Acids Res.">
        <title>The evolutionary dynamics of variant antigen genes in Babesia reveal a history of genomic innovation underlying host-parasite interaction.</title>
        <authorList>
            <person name="Jackson A.P."/>
            <person name="Otto T.D."/>
            <person name="Darby A."/>
            <person name="Ramaprasad A."/>
            <person name="Xia D."/>
            <person name="Echaide I.E."/>
            <person name="Farber M."/>
            <person name="Gahlot S."/>
            <person name="Gamble J."/>
            <person name="Gupta D."/>
            <person name="Gupta Y."/>
            <person name="Jackson L."/>
            <person name="Malandrin L."/>
            <person name="Malas T.B."/>
            <person name="Moussa E."/>
            <person name="Nair M."/>
            <person name="Reid A.J."/>
            <person name="Sanders M."/>
            <person name="Sharma J."/>
            <person name="Tracey A."/>
            <person name="Quail M.A."/>
            <person name="Weir W."/>
            <person name="Wastling J.M."/>
            <person name="Hall N."/>
            <person name="Willadsen P."/>
            <person name="Lingelbach K."/>
            <person name="Shiels B."/>
            <person name="Tait A."/>
            <person name="Berriman M."/>
            <person name="Allred D.R."/>
            <person name="Pain A."/>
        </authorList>
    </citation>
    <scope>NUCLEOTIDE SEQUENCE</scope>
    <source>
        <strain evidence="8">1802A</strain>
    </source>
</reference>
<evidence type="ECO:0000256" key="2">
    <source>
        <dbReference type="ARBA" id="ARBA00022490"/>
    </source>
</evidence>
<comment type="caution">
    <text evidence="8">The sequence shown here is derived from an EMBL/GenBank/DDBJ whole genome shotgun (WGS) entry which is preliminary data.</text>
</comment>
<reference evidence="8" key="2">
    <citation type="submission" date="2021-05" db="EMBL/GenBank/DDBJ databases">
        <authorList>
            <person name="Pain A."/>
        </authorList>
    </citation>
    <scope>NUCLEOTIDE SEQUENCE</scope>
    <source>
        <strain evidence="8">1802A</strain>
    </source>
</reference>
<evidence type="ECO:0000313" key="8">
    <source>
        <dbReference type="EMBL" id="KAK1939684.1"/>
    </source>
</evidence>
<name>A0AAD9LLL5_BABDI</name>
<dbReference type="InterPro" id="IPR023332">
    <property type="entry name" value="Proteasome_alpha-type"/>
</dbReference>
<keyword evidence="4 6" id="KW-0539">Nucleus</keyword>
<proteinExistence type="inferred from homology"/>
<keyword evidence="2 6" id="KW-0963">Cytoplasm</keyword>
<feature type="domain" description="Proteasome alpha-type subunits" evidence="7">
    <location>
        <begin position="8"/>
        <end position="30"/>
    </location>
</feature>
<organism evidence="8 9">
    <name type="scientific">Babesia divergens</name>
    <dbReference type="NCBI Taxonomy" id="32595"/>
    <lineage>
        <taxon>Eukaryota</taxon>
        <taxon>Sar</taxon>
        <taxon>Alveolata</taxon>
        <taxon>Apicomplexa</taxon>
        <taxon>Aconoidasida</taxon>
        <taxon>Piroplasmida</taxon>
        <taxon>Babesiidae</taxon>
        <taxon>Babesia</taxon>
    </lineage>
</organism>
<dbReference type="GO" id="GO:0005634">
    <property type="term" value="C:nucleus"/>
    <property type="evidence" value="ECO:0007669"/>
    <property type="project" value="UniProtKB-SubCell"/>
</dbReference>
<dbReference type="Gene3D" id="3.60.20.10">
    <property type="entry name" value="Glutamine Phosphoribosylpyrophosphate, subunit 1, domain 1"/>
    <property type="match status" value="1"/>
</dbReference>
<dbReference type="SMART" id="SM00948">
    <property type="entry name" value="Proteasome_A_N"/>
    <property type="match status" value="1"/>
</dbReference>
<dbReference type="GO" id="GO:0019773">
    <property type="term" value="C:proteasome core complex, alpha-subunit complex"/>
    <property type="evidence" value="ECO:0007669"/>
    <property type="project" value="UniProtKB-UniRule"/>
</dbReference>
<keyword evidence="3 5" id="KW-0647">Proteasome</keyword>
<dbReference type="PANTHER" id="PTHR11599">
    <property type="entry name" value="PROTEASOME SUBUNIT ALPHA/BETA"/>
    <property type="match status" value="1"/>
</dbReference>
<dbReference type="Proteomes" id="UP001195914">
    <property type="component" value="Unassembled WGS sequence"/>
</dbReference>
<dbReference type="PROSITE" id="PS00388">
    <property type="entry name" value="PROTEASOME_ALPHA_1"/>
    <property type="match status" value="1"/>
</dbReference>
<comment type="function">
    <text evidence="1">The proteasome is a multicatalytic proteinase complex which is characterized by its ability to cleave peptides with Arg, Phe, Tyr, Leu, and Glu adjacent to the leaving group at neutral or slightly basic pH. The proteasome has an ATP-dependent proteolytic activity.</text>
</comment>
<dbReference type="PROSITE" id="PS51475">
    <property type="entry name" value="PROTEASOME_ALPHA_2"/>
    <property type="match status" value="1"/>
</dbReference>
<evidence type="ECO:0000256" key="1">
    <source>
        <dbReference type="ARBA" id="ARBA00002000"/>
    </source>
</evidence>
<dbReference type="SUPFAM" id="SSF56235">
    <property type="entry name" value="N-terminal nucleophile aminohydrolases (Ntn hydrolases)"/>
    <property type="match status" value="1"/>
</dbReference>
<evidence type="ECO:0000313" key="9">
    <source>
        <dbReference type="Proteomes" id="UP001195914"/>
    </source>
</evidence>
<evidence type="ECO:0000256" key="3">
    <source>
        <dbReference type="ARBA" id="ARBA00022942"/>
    </source>
</evidence>
<sequence length="259" mass="27895">MSGTAAGYDLSVSTFSPDGHVFQVEYATKAVDTAPTVAAVLCSDGIVFLADSVLCGYKNNSSGSRNLLQATPVPRLYALDDGVGCAVTGLIPDAQCIVHRAKDECKAFYDEYGVKIPVALLAERVALFVHAYTLYWHVRPFGAAMILSGVDKDGKKSLYCIEPSGACYKYAGMAIGKGKHPVKTEMEKLTLSDLTCREALKELSLAIMVGRDEDTSKTNDIQMGWICAESGNIFQRVPDDIASEAKDDASKRYAVLQGQ</sequence>
<comment type="subunit">
    <text evidence="6">The 26S proteasome consists of a 20S proteasome core and two 19S regulatory subunits.</text>
</comment>
<dbReference type="Pfam" id="PF10584">
    <property type="entry name" value="Proteasome_A_N"/>
    <property type="match status" value="1"/>
</dbReference>